<feature type="compositionally biased region" description="Polar residues" evidence="3">
    <location>
        <begin position="123"/>
        <end position="134"/>
    </location>
</feature>
<evidence type="ECO:0000256" key="2">
    <source>
        <dbReference type="PROSITE-ProRule" id="PRU00252"/>
    </source>
</evidence>
<dbReference type="PROSITE" id="PS50935">
    <property type="entry name" value="SSB"/>
    <property type="match status" value="1"/>
</dbReference>
<gene>
    <name evidence="4" type="ORF">FM104_16020</name>
</gene>
<reference evidence="4 5" key="1">
    <citation type="submission" date="2017-02" db="EMBL/GenBank/DDBJ databases">
        <authorList>
            <person name="Peterson S.W."/>
        </authorList>
    </citation>
    <scope>NUCLEOTIDE SEQUENCE [LARGE SCALE GENOMIC DNA]</scope>
    <source>
        <strain evidence="4 5">B Mb 05.01</strain>
    </source>
</reference>
<dbReference type="InterPro" id="IPR000424">
    <property type="entry name" value="Primosome_PriB/ssb"/>
</dbReference>
<dbReference type="GO" id="GO:0003697">
    <property type="term" value="F:single-stranded DNA binding"/>
    <property type="evidence" value="ECO:0007669"/>
    <property type="project" value="InterPro"/>
</dbReference>
<dbReference type="Proteomes" id="UP000196320">
    <property type="component" value="Unassembled WGS sequence"/>
</dbReference>
<dbReference type="AlphaFoldDB" id="A0A1R4KSM5"/>
<dbReference type="Gene3D" id="2.40.50.140">
    <property type="entry name" value="Nucleic acid-binding proteins"/>
    <property type="match status" value="1"/>
</dbReference>
<feature type="region of interest" description="Disordered" evidence="3">
    <location>
        <begin position="112"/>
        <end position="164"/>
    </location>
</feature>
<evidence type="ECO:0000256" key="3">
    <source>
        <dbReference type="SAM" id="MobiDB-lite"/>
    </source>
</evidence>
<evidence type="ECO:0000256" key="1">
    <source>
        <dbReference type="ARBA" id="ARBA00023125"/>
    </source>
</evidence>
<keyword evidence="1 2" id="KW-0238">DNA-binding</keyword>
<organism evidence="4 5">
    <name type="scientific">Microbacterium esteraromaticum</name>
    <dbReference type="NCBI Taxonomy" id="57043"/>
    <lineage>
        <taxon>Bacteria</taxon>
        <taxon>Bacillati</taxon>
        <taxon>Actinomycetota</taxon>
        <taxon>Actinomycetes</taxon>
        <taxon>Micrococcales</taxon>
        <taxon>Microbacteriaceae</taxon>
        <taxon>Microbacterium</taxon>
    </lineage>
</organism>
<feature type="compositionally biased region" description="Basic and acidic residues" evidence="3">
    <location>
        <begin position="112"/>
        <end position="122"/>
    </location>
</feature>
<dbReference type="OrthoDB" id="4773434at2"/>
<dbReference type="Pfam" id="PF00436">
    <property type="entry name" value="SSB"/>
    <property type="match status" value="1"/>
</dbReference>
<sequence>MTIRTKESLSGFVASDPELTFTSKGDARLYARIGQPQARFEDDGTFTQLEPTFTDLVMFRKSAQLAHEQFRKGDNFLAEGETRTYTGSDGTERDQFVASRIGHDNNITRYTVDRTPHEREAPQQETPVREQMQQALVEREAQLDPEPPAATASTGTVQRDAVAR</sequence>
<accession>A0A1R4KSM5</accession>
<proteinExistence type="predicted"/>
<evidence type="ECO:0000313" key="5">
    <source>
        <dbReference type="Proteomes" id="UP000196320"/>
    </source>
</evidence>
<dbReference type="InterPro" id="IPR012340">
    <property type="entry name" value="NA-bd_OB-fold"/>
</dbReference>
<keyword evidence="5" id="KW-1185">Reference proteome</keyword>
<protein>
    <submittedName>
        <fullName evidence="4">Single-strand binding protein/Primosomal replication protein n</fullName>
    </submittedName>
</protein>
<dbReference type="RefSeq" id="WP_087133185.1">
    <property type="nucleotide sequence ID" value="NZ_FUKO01000049.1"/>
</dbReference>
<dbReference type="CDD" id="cd04496">
    <property type="entry name" value="SSB_OBF"/>
    <property type="match status" value="1"/>
</dbReference>
<dbReference type="SUPFAM" id="SSF50249">
    <property type="entry name" value="Nucleic acid-binding proteins"/>
    <property type="match status" value="1"/>
</dbReference>
<name>A0A1R4KSM5_9MICO</name>
<dbReference type="EMBL" id="FUKO01000049">
    <property type="protein sequence ID" value="SJN47361.1"/>
    <property type="molecule type" value="Genomic_DNA"/>
</dbReference>
<evidence type="ECO:0000313" key="4">
    <source>
        <dbReference type="EMBL" id="SJN47361.1"/>
    </source>
</evidence>